<proteinExistence type="predicted"/>
<organism evidence="2 3">
    <name type="scientific">Novosphingobium album</name>
    <name type="common">ex Liu et al. 2023</name>
    <dbReference type="NCBI Taxonomy" id="3031130"/>
    <lineage>
        <taxon>Bacteria</taxon>
        <taxon>Pseudomonadati</taxon>
        <taxon>Pseudomonadota</taxon>
        <taxon>Alphaproteobacteria</taxon>
        <taxon>Sphingomonadales</taxon>
        <taxon>Sphingomonadaceae</taxon>
        <taxon>Novosphingobium</taxon>
    </lineage>
</organism>
<evidence type="ECO:0000313" key="2">
    <source>
        <dbReference type="EMBL" id="MDE8651595.1"/>
    </source>
</evidence>
<comment type="caution">
    <text evidence="2">The sequence shown here is derived from an EMBL/GenBank/DDBJ whole genome shotgun (WGS) entry which is preliminary data.</text>
</comment>
<accession>A0ABT5WNG8</accession>
<protein>
    <submittedName>
        <fullName evidence="2">Uncharacterized protein</fullName>
    </submittedName>
</protein>
<dbReference type="RefSeq" id="WP_275227695.1">
    <property type="nucleotide sequence ID" value="NZ_JARESE010000019.1"/>
</dbReference>
<evidence type="ECO:0000313" key="3">
    <source>
        <dbReference type="Proteomes" id="UP001216253"/>
    </source>
</evidence>
<evidence type="ECO:0000256" key="1">
    <source>
        <dbReference type="SAM" id="SignalP"/>
    </source>
</evidence>
<feature type="signal peptide" evidence="1">
    <location>
        <begin position="1"/>
        <end position="22"/>
    </location>
</feature>
<name>A0ABT5WNG8_9SPHN</name>
<sequence>MRNLTLAIAAGALAFMTGVAYADQAAAPKPEIVEKDARGRPTVVRIDGQEYKVCTAEGQDGCINPREAGLKWGNTPLDYWPGKPASEK</sequence>
<dbReference type="Proteomes" id="UP001216253">
    <property type="component" value="Unassembled WGS sequence"/>
</dbReference>
<feature type="chain" id="PRO_5045801679" evidence="1">
    <location>
        <begin position="23"/>
        <end position="88"/>
    </location>
</feature>
<keyword evidence="1" id="KW-0732">Signal</keyword>
<reference evidence="2 3" key="1">
    <citation type="submission" date="2023-03" db="EMBL/GenBank/DDBJ databases">
        <title>NovoSphingobium album sp. nov. isolated from polycyclic aromatic hydrocarbons- and heavy-metal polluted soil.</title>
        <authorList>
            <person name="Liu Z."/>
            <person name="Wang K."/>
        </authorList>
    </citation>
    <scope>NUCLEOTIDE SEQUENCE [LARGE SCALE GENOMIC DNA]</scope>
    <source>
        <strain evidence="2 3">H3SJ31-1</strain>
    </source>
</reference>
<keyword evidence="3" id="KW-1185">Reference proteome</keyword>
<dbReference type="EMBL" id="JARESE010000019">
    <property type="protein sequence ID" value="MDE8651595.1"/>
    <property type="molecule type" value="Genomic_DNA"/>
</dbReference>
<gene>
    <name evidence="2" type="ORF">PYV00_07665</name>
</gene>